<reference evidence="1 2" key="1">
    <citation type="journal article" date="2013" name="Nature">
        <title>The genomes of four tapeworm species reveal adaptations to parasitism.</title>
        <authorList>
            <person name="Tsai I.J."/>
            <person name="Zarowiecki M."/>
            <person name="Holroyd N."/>
            <person name="Garciarrubio A."/>
            <person name="Sanchez-Flores A."/>
            <person name="Brooks K.L."/>
            <person name="Tracey A."/>
            <person name="Bobes R.J."/>
            <person name="Fragoso G."/>
            <person name="Sciutto E."/>
            <person name="Aslett M."/>
            <person name="Beasley H."/>
            <person name="Bennett H.M."/>
            <person name="Cai J."/>
            <person name="Camicia F."/>
            <person name="Clark R."/>
            <person name="Cucher M."/>
            <person name="De Silva N."/>
            <person name="Day T.A."/>
            <person name="Deplazes P."/>
            <person name="Estrada K."/>
            <person name="Fernandez C."/>
            <person name="Holland P.W."/>
            <person name="Hou J."/>
            <person name="Hu S."/>
            <person name="Huckvale T."/>
            <person name="Hung S.S."/>
            <person name="Kamenetzky L."/>
            <person name="Keane J.A."/>
            <person name="Kiss F."/>
            <person name="Koziol U."/>
            <person name="Lambert O."/>
            <person name="Liu K."/>
            <person name="Luo X."/>
            <person name="Luo Y."/>
            <person name="Macchiaroli N."/>
            <person name="Nichol S."/>
            <person name="Paps J."/>
            <person name="Parkinson J."/>
            <person name="Pouchkina-Stantcheva N."/>
            <person name="Riddiford N."/>
            <person name="Rosenzvit M."/>
            <person name="Salinas G."/>
            <person name="Wasmuth J.D."/>
            <person name="Zamanian M."/>
            <person name="Zheng Y."/>
            <person name="Cai X."/>
            <person name="Soberon X."/>
            <person name="Olson P.D."/>
            <person name="Laclette J.P."/>
            <person name="Brehm K."/>
            <person name="Berriman M."/>
            <person name="Garciarrubio A."/>
            <person name="Bobes R.J."/>
            <person name="Fragoso G."/>
            <person name="Sanchez-Flores A."/>
            <person name="Estrada K."/>
            <person name="Cevallos M.A."/>
            <person name="Morett E."/>
            <person name="Gonzalez V."/>
            <person name="Portillo T."/>
            <person name="Ochoa-Leyva A."/>
            <person name="Jose M.V."/>
            <person name="Sciutto E."/>
            <person name="Landa A."/>
            <person name="Jimenez L."/>
            <person name="Valdes V."/>
            <person name="Carrero J.C."/>
            <person name="Larralde C."/>
            <person name="Morales-Montor J."/>
            <person name="Limon-Lason J."/>
            <person name="Soberon X."/>
            <person name="Laclette J.P."/>
        </authorList>
    </citation>
    <scope>NUCLEOTIDE SEQUENCE [LARGE SCALE GENOMIC DNA]</scope>
</reference>
<dbReference type="WBParaSite" id="EgrG_000164400">
    <property type="protein sequence ID" value="EgrG_000164400"/>
    <property type="gene ID" value="EgrG_000164400"/>
</dbReference>
<reference evidence="3" key="3">
    <citation type="submission" date="2020-10" db="UniProtKB">
        <authorList>
            <consortium name="WormBaseParasite"/>
        </authorList>
    </citation>
    <scope>IDENTIFICATION</scope>
</reference>
<reference evidence="1" key="2">
    <citation type="submission" date="2014-06" db="EMBL/GenBank/DDBJ databases">
        <authorList>
            <person name="Aslett M."/>
        </authorList>
    </citation>
    <scope>NUCLEOTIDE SEQUENCE</scope>
</reference>
<dbReference type="EMBL" id="LK028583">
    <property type="protein sequence ID" value="CDS21254.1"/>
    <property type="molecule type" value="Genomic_DNA"/>
</dbReference>
<evidence type="ECO:0000313" key="1">
    <source>
        <dbReference type="EMBL" id="CDS21254.1"/>
    </source>
</evidence>
<name>A0A068WNB3_ECHGR</name>
<evidence type="ECO:0000313" key="2">
    <source>
        <dbReference type="Proteomes" id="UP000492820"/>
    </source>
</evidence>
<accession>A0A068WNB3</accession>
<proteinExistence type="predicted"/>
<gene>
    <name evidence="1" type="ORF">EgrG_000164400</name>
</gene>
<dbReference type="Proteomes" id="UP000492820">
    <property type="component" value="Unassembled WGS sequence"/>
</dbReference>
<protein>
    <submittedName>
        <fullName evidence="3">Phage tail protein</fullName>
    </submittedName>
</protein>
<dbReference type="AlphaFoldDB" id="A0A068WNB3"/>
<sequence length="32" mass="3529">MADLATYASQTPSLLYYMLFLGTDNKDDVTIG</sequence>
<organism evidence="1">
    <name type="scientific">Echinococcus granulosus</name>
    <name type="common">Hydatid tapeworm</name>
    <dbReference type="NCBI Taxonomy" id="6210"/>
    <lineage>
        <taxon>Eukaryota</taxon>
        <taxon>Metazoa</taxon>
        <taxon>Spiralia</taxon>
        <taxon>Lophotrochozoa</taxon>
        <taxon>Platyhelminthes</taxon>
        <taxon>Cestoda</taxon>
        <taxon>Eucestoda</taxon>
        <taxon>Cyclophyllidea</taxon>
        <taxon>Taeniidae</taxon>
        <taxon>Echinococcus</taxon>
        <taxon>Echinococcus granulosus group</taxon>
    </lineage>
</organism>
<evidence type="ECO:0000313" key="3">
    <source>
        <dbReference type="WBParaSite" id="EgrG_000164400"/>
    </source>
</evidence>